<dbReference type="InterPro" id="IPR045720">
    <property type="entry name" value="DUF6074"/>
</dbReference>
<evidence type="ECO:0000313" key="2">
    <source>
        <dbReference type="Proteomes" id="UP001230207"/>
    </source>
</evidence>
<dbReference type="Pfam" id="PF19551">
    <property type="entry name" value="DUF6074"/>
    <property type="match status" value="1"/>
</dbReference>
<organism evidence="1 2">
    <name type="scientific">Pararhizobium capsulatum DSM 1112</name>
    <dbReference type="NCBI Taxonomy" id="1121113"/>
    <lineage>
        <taxon>Bacteria</taxon>
        <taxon>Pseudomonadati</taxon>
        <taxon>Pseudomonadota</taxon>
        <taxon>Alphaproteobacteria</taxon>
        <taxon>Hyphomicrobiales</taxon>
        <taxon>Rhizobiaceae</taxon>
        <taxon>Rhizobium/Agrobacterium group</taxon>
        <taxon>Pararhizobium</taxon>
    </lineage>
</organism>
<accession>A0ABU0BV42</accession>
<gene>
    <name evidence="1" type="ORF">QO002_004327</name>
</gene>
<name>A0ABU0BV42_9HYPH</name>
<proteinExistence type="predicted"/>
<keyword evidence="2" id="KW-1185">Reference proteome</keyword>
<reference evidence="1 2" key="1">
    <citation type="submission" date="2023-07" db="EMBL/GenBank/DDBJ databases">
        <title>Genomic Encyclopedia of Type Strains, Phase IV (KMG-IV): sequencing the most valuable type-strain genomes for metagenomic binning, comparative biology and taxonomic classification.</title>
        <authorList>
            <person name="Goeker M."/>
        </authorList>
    </citation>
    <scope>NUCLEOTIDE SEQUENCE [LARGE SCALE GENOMIC DNA]</scope>
    <source>
        <strain evidence="1 2">DSM 1112</strain>
    </source>
</reference>
<dbReference type="Proteomes" id="UP001230207">
    <property type="component" value="Unassembled WGS sequence"/>
</dbReference>
<comment type="caution">
    <text evidence="1">The sequence shown here is derived from an EMBL/GenBank/DDBJ whole genome shotgun (WGS) entry which is preliminary data.</text>
</comment>
<protein>
    <submittedName>
        <fullName evidence="1">Uncharacterized protein</fullName>
    </submittedName>
</protein>
<evidence type="ECO:0000313" key="1">
    <source>
        <dbReference type="EMBL" id="MDQ0322121.1"/>
    </source>
</evidence>
<dbReference type="EMBL" id="JAUSVF010000002">
    <property type="protein sequence ID" value="MDQ0322121.1"/>
    <property type="molecule type" value="Genomic_DNA"/>
</dbReference>
<dbReference type="RefSeq" id="WP_307233684.1">
    <property type="nucleotide sequence ID" value="NZ_JAUSVF010000002.1"/>
</dbReference>
<sequence length="103" mass="11847">MALLRRNETMLDAEKVVAFPLSGRKATIRRCARELENVHGDAAVTYWRSECRVLAESLTALGCSEDDVHQQVLTFQTEVQVEMMRRYSDRMAEKTAEMERIVP</sequence>